<keyword evidence="13" id="KW-0969">Cilium</keyword>
<dbReference type="GO" id="GO:0009306">
    <property type="term" value="P:protein secretion"/>
    <property type="evidence" value="ECO:0007669"/>
    <property type="project" value="InterPro"/>
</dbReference>
<gene>
    <name evidence="12" type="primary">flhB</name>
    <name evidence="13" type="ORF">SAMN05216544_2089</name>
</gene>
<feature type="transmembrane region" description="Helical" evidence="12">
    <location>
        <begin position="217"/>
        <end position="239"/>
    </location>
</feature>
<keyword evidence="11 12" id="KW-1006">Bacterial flagellum protein export</keyword>
<keyword evidence="10 12" id="KW-0472">Membrane</keyword>
<protein>
    <recommendedName>
        <fullName evidence="3 12">Flagellar biosynthetic protein FlhB</fullName>
    </recommendedName>
</protein>
<dbReference type="PANTHER" id="PTHR30531">
    <property type="entry name" value="FLAGELLAR BIOSYNTHETIC PROTEIN FLHB"/>
    <property type="match status" value="1"/>
</dbReference>
<evidence type="ECO:0000256" key="6">
    <source>
        <dbReference type="ARBA" id="ARBA00022692"/>
    </source>
</evidence>
<evidence type="ECO:0000256" key="3">
    <source>
        <dbReference type="ARBA" id="ARBA00021622"/>
    </source>
</evidence>
<evidence type="ECO:0000313" key="13">
    <source>
        <dbReference type="EMBL" id="SDN17957.1"/>
    </source>
</evidence>
<keyword evidence="9 12" id="KW-1133">Transmembrane helix</keyword>
<dbReference type="InterPro" id="IPR029025">
    <property type="entry name" value="T3SS_substrate_exporter_C"/>
</dbReference>
<dbReference type="Gene3D" id="3.40.1690.10">
    <property type="entry name" value="secretion proteins EscU"/>
    <property type="match status" value="1"/>
</dbReference>
<comment type="subcellular location">
    <subcellularLocation>
        <location evidence="1">Cell membrane</location>
        <topology evidence="1">Multi-pass membrane protein</topology>
    </subcellularLocation>
</comment>
<dbReference type="OrthoDB" id="9807950at2"/>
<comment type="function">
    <text evidence="12">Required for formation of the rod structure in the basal body of the flagellar apparatus. Together with FliI and FliH, may constitute the export apparatus of flagellin.</text>
</comment>
<dbReference type="RefSeq" id="WP_074522088.1">
    <property type="nucleotide sequence ID" value="NZ_FNHZ01000007.1"/>
</dbReference>
<evidence type="ECO:0000256" key="5">
    <source>
        <dbReference type="ARBA" id="ARBA00022475"/>
    </source>
</evidence>
<proteinExistence type="inferred from homology"/>
<dbReference type="AlphaFoldDB" id="A0A1G9ZA59"/>
<dbReference type="InterPro" id="IPR006135">
    <property type="entry name" value="T3SS_substrate_exporter"/>
</dbReference>
<dbReference type="InterPro" id="IPR006136">
    <property type="entry name" value="FlhB"/>
</dbReference>
<dbReference type="Gene3D" id="6.10.250.2080">
    <property type="match status" value="1"/>
</dbReference>
<keyword evidence="14" id="KW-1185">Reference proteome</keyword>
<dbReference type="EMBL" id="FNHZ01000007">
    <property type="protein sequence ID" value="SDN17957.1"/>
    <property type="molecule type" value="Genomic_DNA"/>
</dbReference>
<keyword evidence="13" id="KW-0966">Cell projection</keyword>
<evidence type="ECO:0000256" key="8">
    <source>
        <dbReference type="ARBA" id="ARBA00022927"/>
    </source>
</evidence>
<evidence type="ECO:0000256" key="2">
    <source>
        <dbReference type="ARBA" id="ARBA00010690"/>
    </source>
</evidence>
<evidence type="ECO:0000256" key="10">
    <source>
        <dbReference type="ARBA" id="ARBA00023136"/>
    </source>
</evidence>
<accession>A0A1G9ZA59</accession>
<keyword evidence="6 12" id="KW-0812">Transmembrane</keyword>
<dbReference type="GO" id="GO:0044780">
    <property type="term" value="P:bacterial-type flagellum assembly"/>
    <property type="evidence" value="ECO:0007669"/>
    <property type="project" value="InterPro"/>
</dbReference>
<comment type="similarity">
    <text evidence="2 12">Belongs to the type III secretion exporter family.</text>
</comment>
<dbReference type="PRINTS" id="PR00950">
    <property type="entry name" value="TYPE3IMSPROT"/>
</dbReference>
<feature type="transmembrane region" description="Helical" evidence="12">
    <location>
        <begin position="171"/>
        <end position="192"/>
    </location>
</feature>
<keyword evidence="7 12" id="KW-1005">Bacterial flagellum biogenesis</keyword>
<feature type="transmembrane region" description="Helical" evidence="12">
    <location>
        <begin position="55"/>
        <end position="80"/>
    </location>
</feature>
<dbReference type="FunFam" id="3.40.1690.10:FF:000001">
    <property type="entry name" value="Flagellar biosynthetic protein FlhB"/>
    <property type="match status" value="1"/>
</dbReference>
<evidence type="ECO:0000256" key="11">
    <source>
        <dbReference type="ARBA" id="ARBA00023225"/>
    </source>
</evidence>
<keyword evidence="5 12" id="KW-1003">Cell membrane</keyword>
<dbReference type="GO" id="GO:0005886">
    <property type="term" value="C:plasma membrane"/>
    <property type="evidence" value="ECO:0007669"/>
    <property type="project" value="UniProtKB-SubCell"/>
</dbReference>
<keyword evidence="4 12" id="KW-0813">Transport</keyword>
<evidence type="ECO:0000256" key="1">
    <source>
        <dbReference type="ARBA" id="ARBA00004651"/>
    </source>
</evidence>
<evidence type="ECO:0000313" key="14">
    <source>
        <dbReference type="Proteomes" id="UP000187651"/>
    </source>
</evidence>
<dbReference type="Pfam" id="PF01312">
    <property type="entry name" value="Bac_export_2"/>
    <property type="match status" value="1"/>
</dbReference>
<dbReference type="SUPFAM" id="SSF160544">
    <property type="entry name" value="EscU C-terminal domain-like"/>
    <property type="match status" value="1"/>
</dbReference>
<evidence type="ECO:0000256" key="4">
    <source>
        <dbReference type="ARBA" id="ARBA00022448"/>
    </source>
</evidence>
<dbReference type="NCBIfam" id="TIGR00328">
    <property type="entry name" value="flhB"/>
    <property type="match status" value="1"/>
</dbReference>
<dbReference type="Proteomes" id="UP000187651">
    <property type="component" value="Unassembled WGS sequence"/>
</dbReference>
<keyword evidence="13" id="KW-0282">Flagellum</keyword>
<organism evidence="13 14">
    <name type="scientific">Lachnospira pectinoschiza</name>
    <dbReference type="NCBI Taxonomy" id="28052"/>
    <lineage>
        <taxon>Bacteria</taxon>
        <taxon>Bacillati</taxon>
        <taxon>Bacillota</taxon>
        <taxon>Clostridia</taxon>
        <taxon>Lachnospirales</taxon>
        <taxon>Lachnospiraceae</taxon>
        <taxon>Lachnospira</taxon>
    </lineage>
</organism>
<evidence type="ECO:0000256" key="12">
    <source>
        <dbReference type="RuleBase" id="RU364091"/>
    </source>
</evidence>
<dbReference type="PANTHER" id="PTHR30531:SF12">
    <property type="entry name" value="FLAGELLAR BIOSYNTHETIC PROTEIN FLHB"/>
    <property type="match status" value="1"/>
</dbReference>
<evidence type="ECO:0000256" key="9">
    <source>
        <dbReference type="ARBA" id="ARBA00022989"/>
    </source>
</evidence>
<name>A0A1G9ZA59_9FIRM</name>
<keyword evidence="8 12" id="KW-0653">Protein transport</keyword>
<sequence>MENVSLNINEYKLAIKLNLQFFAQDGPGGEKTEPATNKKLKDVRKEGQVAKSKEIITAVSLLSIFILLKIYVAGIGNGFLEAFNEIYSYFETVASTSGFGLESEMAVDILKNVGMMIITIIAPVLIVGVVIAILGNALQQSWMVTAKPLKPKASKISPLNGFKRMFSFKQVFELIKAIAMMTILAIVVWSTVKKQVYVIYSFYDVSLYTAIVRTGQIIIDLGIRVSLVFLIIGVVDLIYQRHKFKNDNMMTKQEIKDEFKDSEGDPQVKGMIRRRMNEISRRRMMQALPEADVVITNPTHFAVALKYDPESGKAPVVIAKGADYLAFQIKDKAREYNIEIVENKPLARILYHNIEIGEEIPPELYVAVAEILAAVMKTKNRNLTSTMV</sequence>
<feature type="transmembrane region" description="Helical" evidence="12">
    <location>
        <begin position="113"/>
        <end position="138"/>
    </location>
</feature>
<evidence type="ECO:0000256" key="7">
    <source>
        <dbReference type="ARBA" id="ARBA00022795"/>
    </source>
</evidence>
<reference evidence="14" key="1">
    <citation type="submission" date="2016-10" db="EMBL/GenBank/DDBJ databases">
        <authorList>
            <person name="Varghese N."/>
            <person name="Submissions S."/>
        </authorList>
    </citation>
    <scope>NUCLEOTIDE SEQUENCE [LARGE SCALE GENOMIC DNA]</scope>
    <source>
        <strain evidence="14">M83</strain>
    </source>
</reference>